<gene>
    <name evidence="3" type="ORF">EANT1437_LOCUS12040</name>
</gene>
<reference evidence="3" key="1">
    <citation type="submission" date="2021-01" db="EMBL/GenBank/DDBJ databases">
        <authorList>
            <person name="Corre E."/>
            <person name="Pelletier E."/>
            <person name="Niang G."/>
            <person name="Scheremetjew M."/>
            <person name="Finn R."/>
            <person name="Kale V."/>
            <person name="Holt S."/>
            <person name="Cochrane G."/>
            <person name="Meng A."/>
            <person name="Brown T."/>
            <person name="Cohen L."/>
        </authorList>
    </citation>
    <scope>NUCLEOTIDE SEQUENCE</scope>
    <source>
        <strain evidence="3">CCMP1452</strain>
    </source>
</reference>
<dbReference type="SFLD" id="SFLDS00019">
    <property type="entry name" value="Glutathione_Transferase_(cytos"/>
    <property type="match status" value="1"/>
</dbReference>
<dbReference type="Gene3D" id="1.20.1050.10">
    <property type="match status" value="1"/>
</dbReference>
<dbReference type="Gene3D" id="3.40.30.10">
    <property type="entry name" value="Glutaredoxin"/>
    <property type="match status" value="1"/>
</dbReference>
<dbReference type="CDD" id="cd00570">
    <property type="entry name" value="GST_N_family"/>
    <property type="match status" value="1"/>
</dbReference>
<dbReference type="InterPro" id="IPR050983">
    <property type="entry name" value="GST_Omega/HSP26"/>
</dbReference>
<evidence type="ECO:0000313" key="3">
    <source>
        <dbReference type="EMBL" id="CAD9689515.1"/>
    </source>
</evidence>
<dbReference type="InterPro" id="IPR040079">
    <property type="entry name" value="Glutathione_S-Trfase"/>
</dbReference>
<organism evidence="3">
    <name type="scientific">Eucampia antarctica</name>
    <dbReference type="NCBI Taxonomy" id="49252"/>
    <lineage>
        <taxon>Eukaryota</taxon>
        <taxon>Sar</taxon>
        <taxon>Stramenopiles</taxon>
        <taxon>Ochrophyta</taxon>
        <taxon>Bacillariophyta</taxon>
        <taxon>Mediophyceae</taxon>
        <taxon>Biddulphiophycidae</taxon>
        <taxon>Hemiaulales</taxon>
        <taxon>Hemiaulaceae</taxon>
        <taxon>Eucampia</taxon>
    </lineage>
</organism>
<dbReference type="PROSITE" id="PS50405">
    <property type="entry name" value="GST_CTER"/>
    <property type="match status" value="1"/>
</dbReference>
<dbReference type="PROSITE" id="PS50404">
    <property type="entry name" value="GST_NTER"/>
    <property type="match status" value="1"/>
</dbReference>
<evidence type="ECO:0000259" key="1">
    <source>
        <dbReference type="PROSITE" id="PS50404"/>
    </source>
</evidence>
<dbReference type="InterPro" id="IPR004045">
    <property type="entry name" value="Glutathione_S-Trfase_N"/>
</dbReference>
<protein>
    <recommendedName>
        <fullName evidence="4">Glutathione transferase</fullName>
    </recommendedName>
</protein>
<sequence length="231" mass="25597">MRSLTSSDVIALTTIFTIQGSIHAFSRMAGPSTTQFVTNKMCPFAQKAWIALEVVNAPYELKEISLYGVNGKPDWFLKMNPAGTVPVLSCNGGIVVVPDSELILNYIADGAVEGGSQLQSPSSEEAVKKWRKDISDRVIPIGKEAVLGGSRDKLFSILQEVDKNVQLPYLCGDQITTADCAAFPFLWRLDQEFGPLTQGDHGCGNLRSWLDQCDSTSSFKKTVQTNWWWWW</sequence>
<dbReference type="InterPro" id="IPR036282">
    <property type="entry name" value="Glutathione-S-Trfase_C_sf"/>
</dbReference>
<dbReference type="InterPro" id="IPR010987">
    <property type="entry name" value="Glutathione-S-Trfase_C-like"/>
</dbReference>
<dbReference type="SUPFAM" id="SSF52833">
    <property type="entry name" value="Thioredoxin-like"/>
    <property type="match status" value="1"/>
</dbReference>
<feature type="domain" description="GST N-terminal" evidence="1">
    <location>
        <begin position="32"/>
        <end position="115"/>
    </location>
</feature>
<feature type="domain" description="GST C-terminal" evidence="2">
    <location>
        <begin position="101"/>
        <end position="231"/>
    </location>
</feature>
<name>A0A7S2S4R1_9STRA</name>
<evidence type="ECO:0000259" key="2">
    <source>
        <dbReference type="PROSITE" id="PS50405"/>
    </source>
</evidence>
<dbReference type="InterPro" id="IPR036249">
    <property type="entry name" value="Thioredoxin-like_sf"/>
</dbReference>
<dbReference type="SFLD" id="SFLDG00358">
    <property type="entry name" value="Main_(cytGST)"/>
    <property type="match status" value="1"/>
</dbReference>
<dbReference type="Pfam" id="PF13409">
    <property type="entry name" value="GST_N_2"/>
    <property type="match status" value="1"/>
</dbReference>
<dbReference type="Pfam" id="PF13410">
    <property type="entry name" value="GST_C_2"/>
    <property type="match status" value="1"/>
</dbReference>
<dbReference type="SUPFAM" id="SSF47616">
    <property type="entry name" value="GST C-terminal domain-like"/>
    <property type="match status" value="1"/>
</dbReference>
<accession>A0A7S2S4R1</accession>
<dbReference type="CDD" id="cd00299">
    <property type="entry name" value="GST_C_family"/>
    <property type="match status" value="1"/>
</dbReference>
<dbReference type="PANTHER" id="PTHR43968:SF6">
    <property type="entry name" value="GLUTATHIONE S-TRANSFERASE OMEGA"/>
    <property type="match status" value="1"/>
</dbReference>
<dbReference type="EMBL" id="HBHI01023438">
    <property type="protein sequence ID" value="CAD9689515.1"/>
    <property type="molecule type" value="Transcribed_RNA"/>
</dbReference>
<proteinExistence type="predicted"/>
<dbReference type="AlphaFoldDB" id="A0A7S2S4R1"/>
<evidence type="ECO:0008006" key="4">
    <source>
        <dbReference type="Google" id="ProtNLM"/>
    </source>
</evidence>
<dbReference type="PANTHER" id="PTHR43968">
    <property type="match status" value="1"/>
</dbReference>
<dbReference type="GO" id="GO:0005737">
    <property type="term" value="C:cytoplasm"/>
    <property type="evidence" value="ECO:0007669"/>
    <property type="project" value="TreeGrafter"/>
</dbReference>